<keyword evidence="1" id="KW-0472">Membrane</keyword>
<keyword evidence="1" id="KW-0812">Transmembrane</keyword>
<evidence type="ECO:0000256" key="1">
    <source>
        <dbReference type="SAM" id="Phobius"/>
    </source>
</evidence>
<dbReference type="EMBL" id="JACXVP010000002">
    <property type="protein sequence ID" value="KAG5622293.1"/>
    <property type="molecule type" value="Genomic_DNA"/>
</dbReference>
<evidence type="ECO:0000313" key="3">
    <source>
        <dbReference type="Proteomes" id="UP000824120"/>
    </source>
</evidence>
<name>A0A9J6ACA9_SOLCO</name>
<evidence type="ECO:0000313" key="2">
    <source>
        <dbReference type="EMBL" id="KAG5622293.1"/>
    </source>
</evidence>
<gene>
    <name evidence="2" type="ORF">H5410_007511</name>
</gene>
<organism evidence="2 3">
    <name type="scientific">Solanum commersonii</name>
    <name type="common">Commerson's wild potato</name>
    <name type="synonym">Commerson's nightshade</name>
    <dbReference type="NCBI Taxonomy" id="4109"/>
    <lineage>
        <taxon>Eukaryota</taxon>
        <taxon>Viridiplantae</taxon>
        <taxon>Streptophyta</taxon>
        <taxon>Embryophyta</taxon>
        <taxon>Tracheophyta</taxon>
        <taxon>Spermatophyta</taxon>
        <taxon>Magnoliopsida</taxon>
        <taxon>eudicotyledons</taxon>
        <taxon>Gunneridae</taxon>
        <taxon>Pentapetalae</taxon>
        <taxon>asterids</taxon>
        <taxon>lamiids</taxon>
        <taxon>Solanales</taxon>
        <taxon>Solanaceae</taxon>
        <taxon>Solanoideae</taxon>
        <taxon>Solaneae</taxon>
        <taxon>Solanum</taxon>
    </lineage>
</organism>
<reference evidence="2 3" key="1">
    <citation type="submission" date="2020-09" db="EMBL/GenBank/DDBJ databases">
        <title>De no assembly of potato wild relative species, Solanum commersonii.</title>
        <authorList>
            <person name="Cho K."/>
        </authorList>
    </citation>
    <scope>NUCLEOTIDE SEQUENCE [LARGE SCALE GENOMIC DNA]</scope>
    <source>
        <strain evidence="2">LZ3.2</strain>
        <tissue evidence="2">Leaf</tissue>
    </source>
</reference>
<proteinExistence type="predicted"/>
<keyword evidence="3" id="KW-1185">Reference proteome</keyword>
<sequence>MVQGTLDPSNPGGPLTQRKYNKERVRENLGKMVLFVVYLIIFLHIPVLLNLFNKLIRCVAHVLNLVIQDSNSLFECGCMKIKYVVAWIFYANRAARIREFNECCVLCDLPPRKIPRNIKTR</sequence>
<dbReference type="AlphaFoldDB" id="A0A9J6ACA9"/>
<dbReference type="Proteomes" id="UP000824120">
    <property type="component" value="Chromosome 2"/>
</dbReference>
<feature type="transmembrane region" description="Helical" evidence="1">
    <location>
        <begin position="32"/>
        <end position="52"/>
    </location>
</feature>
<comment type="caution">
    <text evidence="2">The sequence shown here is derived from an EMBL/GenBank/DDBJ whole genome shotgun (WGS) entry which is preliminary data.</text>
</comment>
<accession>A0A9J6ACA9</accession>
<protein>
    <submittedName>
        <fullName evidence="2">Uncharacterized protein</fullName>
    </submittedName>
</protein>
<keyword evidence="1" id="KW-1133">Transmembrane helix</keyword>